<dbReference type="PROSITE" id="PS00028">
    <property type="entry name" value="ZINC_FINGER_C2H2_1"/>
    <property type="match status" value="2"/>
</dbReference>
<proteinExistence type="inferred from homology"/>
<organism evidence="11 12">
    <name type="scientific">Apolygus lucorum</name>
    <name type="common">Small green plant bug</name>
    <name type="synonym">Lygocoris lucorum</name>
    <dbReference type="NCBI Taxonomy" id="248454"/>
    <lineage>
        <taxon>Eukaryota</taxon>
        <taxon>Metazoa</taxon>
        <taxon>Ecdysozoa</taxon>
        <taxon>Arthropoda</taxon>
        <taxon>Hexapoda</taxon>
        <taxon>Insecta</taxon>
        <taxon>Pterygota</taxon>
        <taxon>Neoptera</taxon>
        <taxon>Paraneoptera</taxon>
        <taxon>Hemiptera</taxon>
        <taxon>Heteroptera</taxon>
        <taxon>Panheteroptera</taxon>
        <taxon>Cimicomorpha</taxon>
        <taxon>Miridae</taxon>
        <taxon>Mirini</taxon>
        <taxon>Apolygus</taxon>
    </lineage>
</organism>
<dbReference type="Gene3D" id="3.30.160.60">
    <property type="entry name" value="Classic Zinc Finger"/>
    <property type="match status" value="4"/>
</dbReference>
<keyword evidence="2" id="KW-0479">Metal-binding</keyword>
<dbReference type="OrthoDB" id="6077919at2759"/>
<evidence type="ECO:0000256" key="4">
    <source>
        <dbReference type="ARBA" id="ARBA00022771"/>
    </source>
</evidence>
<evidence type="ECO:0000256" key="6">
    <source>
        <dbReference type="ARBA" id="ARBA00023125"/>
    </source>
</evidence>
<sequence>MFVSIFACSTQGVVLNWIFITIGDFFCHCGKQFGYKRNLVAHQKHACGKPPGHQCPLCSYATHWKNQLRIHMFKRHEATLEGSWSAGGFQGKRLSKYKPHRCECGSGFEHLSRLKYHKRAECSQQLLCPVCPKIFKHKGSLKRHLLTVHKSFLKQKEAWRETSSNFWVRFPEIKNQLKSPHIEKLFLIIADVTIIPTVRKFVEDPAHIIRKRILRKTYIDKSDPKKKVRVCECGFKCTRTYEYNYHVTNECGRDLRCPICQQRFFRVTSIKRHLKVAHHKDKEELGVLMAGFSKPKRRSTRTHRAPTRCDCPDCNAGEDGNKNSSGEWKASPIDGRFMEMTSAKGAKLMEMKYKKKVAQFKVPFRRIKSGLHKCVCGETYLRRDYLFRHMKSSCELARAKMRKVTEDDGSAINPFGAYYEKKFKCDCGKKYYHPHNLVRHKKTSCRLLKGGNIEKKTQHRQHGECSGANDAAMKQDGVDDRSFASTSGSYVPYDALTPEVSLQLVESLDEFGVAQTEDSYEDLPDIDMENMDDLIEPQVEAGIPQYKCACGKSFSNGKQLGGHSRACRKRLLGGAAYKCHCGLKFPTKKRLVRHMSQRHQKSPMGHLNIEMTDLSKKIKVPKTDKEKIPVEKPFDCVCGKSYANEFLLTRHIKNNCGLDLRCPLCGKNHPFKARLYFHMRDVHGLRPETVYPFRPQDEVTDHPSLPASAT</sequence>
<reference evidence="11" key="1">
    <citation type="journal article" date="2021" name="Mol. Ecol. Resour.">
        <title>Apolygus lucorum genome provides insights into omnivorousness and mesophyll feeding.</title>
        <authorList>
            <person name="Liu Y."/>
            <person name="Liu H."/>
            <person name="Wang H."/>
            <person name="Huang T."/>
            <person name="Liu B."/>
            <person name="Yang B."/>
            <person name="Yin L."/>
            <person name="Li B."/>
            <person name="Zhang Y."/>
            <person name="Zhang S."/>
            <person name="Jiang F."/>
            <person name="Zhang X."/>
            <person name="Ren Y."/>
            <person name="Wang B."/>
            <person name="Wang S."/>
            <person name="Lu Y."/>
            <person name="Wu K."/>
            <person name="Fan W."/>
            <person name="Wang G."/>
        </authorList>
    </citation>
    <scope>NUCLEOTIDE SEQUENCE</scope>
    <source>
        <strain evidence="11">12Hb</strain>
    </source>
</reference>
<dbReference type="SMART" id="SM00355">
    <property type="entry name" value="ZnF_C2H2"/>
    <property type="match status" value="6"/>
</dbReference>
<dbReference type="EMBL" id="WIXP02000011">
    <property type="protein sequence ID" value="KAF6203009.1"/>
    <property type="molecule type" value="Genomic_DNA"/>
</dbReference>
<evidence type="ECO:0000256" key="2">
    <source>
        <dbReference type="ARBA" id="ARBA00022723"/>
    </source>
</evidence>
<feature type="domain" description="C2H2-type" evidence="10">
    <location>
        <begin position="126"/>
        <end position="149"/>
    </location>
</feature>
<dbReference type="AlphaFoldDB" id="A0A8S9X3H8"/>
<dbReference type="GO" id="GO:0000981">
    <property type="term" value="F:DNA-binding transcription factor activity, RNA polymerase II-specific"/>
    <property type="evidence" value="ECO:0007669"/>
    <property type="project" value="TreeGrafter"/>
</dbReference>
<dbReference type="PANTHER" id="PTHR24388:SF54">
    <property type="entry name" value="PROTEIN ESCARGOT"/>
    <property type="match status" value="1"/>
</dbReference>
<name>A0A8S9X3H8_APOLU</name>
<evidence type="ECO:0000256" key="1">
    <source>
        <dbReference type="ARBA" id="ARBA00004123"/>
    </source>
</evidence>
<evidence type="ECO:0000256" key="7">
    <source>
        <dbReference type="ARBA" id="ARBA00023242"/>
    </source>
</evidence>
<dbReference type="GO" id="GO:0000978">
    <property type="term" value="F:RNA polymerase II cis-regulatory region sequence-specific DNA binding"/>
    <property type="evidence" value="ECO:0007669"/>
    <property type="project" value="TreeGrafter"/>
</dbReference>
<evidence type="ECO:0000256" key="9">
    <source>
        <dbReference type="PROSITE-ProRule" id="PRU00042"/>
    </source>
</evidence>
<dbReference type="InterPro" id="IPR050527">
    <property type="entry name" value="Snail/Krueppel_Znf"/>
</dbReference>
<accession>A0A8S9X3H8</accession>
<keyword evidence="7" id="KW-0539">Nucleus</keyword>
<gene>
    <name evidence="11" type="ORF">GE061_003421</name>
</gene>
<dbReference type="PANTHER" id="PTHR24388">
    <property type="entry name" value="ZINC FINGER PROTEIN"/>
    <property type="match status" value="1"/>
</dbReference>
<evidence type="ECO:0000313" key="12">
    <source>
        <dbReference type="Proteomes" id="UP000466442"/>
    </source>
</evidence>
<feature type="domain" description="C2H2-type" evidence="10">
    <location>
        <begin position="255"/>
        <end position="283"/>
    </location>
</feature>
<comment type="similarity">
    <text evidence="8">Belongs to the snail C2H2-type zinc-finger protein family.</text>
</comment>
<dbReference type="GO" id="GO:0005634">
    <property type="term" value="C:nucleus"/>
    <property type="evidence" value="ECO:0007669"/>
    <property type="project" value="UniProtKB-SubCell"/>
</dbReference>
<keyword evidence="4 9" id="KW-0863">Zinc-finger</keyword>
<dbReference type="Proteomes" id="UP000466442">
    <property type="component" value="Unassembled WGS sequence"/>
</dbReference>
<evidence type="ECO:0000256" key="5">
    <source>
        <dbReference type="ARBA" id="ARBA00022833"/>
    </source>
</evidence>
<keyword evidence="6" id="KW-0238">DNA-binding</keyword>
<comment type="caution">
    <text evidence="11">The sequence shown here is derived from an EMBL/GenBank/DDBJ whole genome shotgun (WGS) entry which is preliminary data.</text>
</comment>
<dbReference type="InterPro" id="IPR013087">
    <property type="entry name" value="Znf_C2H2_type"/>
</dbReference>
<protein>
    <recommendedName>
        <fullName evidence="10">C2H2-type domain-containing protein</fullName>
    </recommendedName>
</protein>
<evidence type="ECO:0000256" key="8">
    <source>
        <dbReference type="ARBA" id="ARBA00037948"/>
    </source>
</evidence>
<feature type="domain" description="C2H2-type" evidence="10">
    <location>
        <begin position="660"/>
        <end position="683"/>
    </location>
</feature>
<evidence type="ECO:0000259" key="10">
    <source>
        <dbReference type="PROSITE" id="PS50157"/>
    </source>
</evidence>
<evidence type="ECO:0000256" key="3">
    <source>
        <dbReference type="ARBA" id="ARBA00022737"/>
    </source>
</evidence>
<evidence type="ECO:0000313" key="11">
    <source>
        <dbReference type="EMBL" id="KAF6203009.1"/>
    </source>
</evidence>
<dbReference type="GO" id="GO:0008270">
    <property type="term" value="F:zinc ion binding"/>
    <property type="evidence" value="ECO:0007669"/>
    <property type="project" value="UniProtKB-KW"/>
</dbReference>
<dbReference type="PROSITE" id="PS50157">
    <property type="entry name" value="ZINC_FINGER_C2H2_2"/>
    <property type="match status" value="3"/>
</dbReference>
<keyword evidence="12" id="KW-1185">Reference proteome</keyword>
<dbReference type="Pfam" id="PF00096">
    <property type="entry name" value="zf-C2H2"/>
    <property type="match status" value="1"/>
</dbReference>
<keyword evidence="3" id="KW-0677">Repeat</keyword>
<keyword evidence="5" id="KW-0862">Zinc</keyword>
<comment type="subcellular location">
    <subcellularLocation>
        <location evidence="1">Nucleus</location>
    </subcellularLocation>
</comment>